<evidence type="ECO:0000256" key="1">
    <source>
        <dbReference type="SAM" id="MobiDB-lite"/>
    </source>
</evidence>
<feature type="compositionally biased region" description="Basic and acidic residues" evidence="1">
    <location>
        <begin position="248"/>
        <end position="261"/>
    </location>
</feature>
<name>A0A0M3I3A1_ASCLU</name>
<sequence length="395" mass="44329">MSGIASFPDSLLSFMQLTGAATVRRAPHIFAALAVVLQVAASDLLEEVRQYLQNNWAYFAQFDVDENGPLHYALEMANGRCHDLLIEAVCRMRGIQVMARRLQEPIGNSAIFGCRGPIFEVVEVNDQWFALSERIVPWTERANVLSAESGQRIDITESSRPGTSHGNLKIGEIRSGKISKNRSKPKVKLFARLPRLHRVLGSAQQRAALIVRLARRALRRRVHLGRDIAVTDVTPLMQRAAESPVILDDSRRQSGPEHEPIVAEVAGEAEGGRRESRIEGDVRPADDPVAVGPEHEVWLRSHKAERCGGASRQVIKERQHELRRLEALRRDTTHLKLPEASTETVEADRQDARKRAYATEDDRRLGLCLSYVKHFKLTNPGRLQEIATDFQLTFA</sequence>
<evidence type="ECO:0000313" key="3">
    <source>
        <dbReference type="WBParaSite" id="ALUE_0001109401-mRNA-1"/>
    </source>
</evidence>
<proteinExistence type="predicted"/>
<accession>A0A0M3I3A1</accession>
<protein>
    <submittedName>
        <fullName evidence="3">TGc domain-containing protein</fullName>
    </submittedName>
</protein>
<organism evidence="2 3">
    <name type="scientific">Ascaris lumbricoides</name>
    <name type="common">Giant roundworm</name>
    <dbReference type="NCBI Taxonomy" id="6252"/>
    <lineage>
        <taxon>Eukaryota</taxon>
        <taxon>Metazoa</taxon>
        <taxon>Ecdysozoa</taxon>
        <taxon>Nematoda</taxon>
        <taxon>Chromadorea</taxon>
        <taxon>Rhabditida</taxon>
        <taxon>Spirurina</taxon>
        <taxon>Ascaridomorpha</taxon>
        <taxon>Ascaridoidea</taxon>
        <taxon>Ascarididae</taxon>
        <taxon>Ascaris</taxon>
    </lineage>
</organism>
<feature type="region of interest" description="Disordered" evidence="1">
    <location>
        <begin position="247"/>
        <end position="289"/>
    </location>
</feature>
<dbReference type="Proteomes" id="UP000036681">
    <property type="component" value="Unplaced"/>
</dbReference>
<dbReference type="AlphaFoldDB" id="A0A0M3I3A1"/>
<evidence type="ECO:0000313" key="2">
    <source>
        <dbReference type="Proteomes" id="UP000036681"/>
    </source>
</evidence>
<reference evidence="3" key="1">
    <citation type="submission" date="2017-02" db="UniProtKB">
        <authorList>
            <consortium name="WormBaseParasite"/>
        </authorList>
    </citation>
    <scope>IDENTIFICATION</scope>
</reference>
<dbReference type="WBParaSite" id="ALUE_0001109401-mRNA-1">
    <property type="protein sequence ID" value="ALUE_0001109401-mRNA-1"/>
    <property type="gene ID" value="ALUE_0001109401"/>
</dbReference>
<keyword evidence="2" id="KW-1185">Reference proteome</keyword>
<feature type="compositionally biased region" description="Basic and acidic residues" evidence="1">
    <location>
        <begin position="270"/>
        <end position="286"/>
    </location>
</feature>